<dbReference type="Proteomes" id="UP000095200">
    <property type="component" value="Unassembled WGS sequence"/>
</dbReference>
<evidence type="ECO:0000256" key="1">
    <source>
        <dbReference type="SAM" id="Coils"/>
    </source>
</evidence>
<sequence length="168" mass="18848">MKHRIHEQLARAIEAKNQEARALALEEIKALKKDLLDLEKVLAGKKKHTEMALMDITCGAFEVYKNAALIFQNMEMLEGLQQGREEAKMIDYMERRGARLLKKPEGWHWFSPQGEMVFLGEPDDPMAAGEKLKSLVARKPKTTSRSTRKKSKGGTSPSVSSEAPSPQA</sequence>
<proteinExistence type="predicted"/>
<accession>A0A194AHY2</accession>
<dbReference type="EMBL" id="BDFE01000020">
    <property type="protein sequence ID" value="GAU09687.1"/>
    <property type="molecule type" value="Genomic_DNA"/>
</dbReference>
<feature type="compositionally biased region" description="Basic residues" evidence="2">
    <location>
        <begin position="136"/>
        <end position="152"/>
    </location>
</feature>
<evidence type="ECO:0000313" key="4">
    <source>
        <dbReference type="Proteomes" id="UP000095200"/>
    </source>
</evidence>
<keyword evidence="4" id="KW-1185">Reference proteome</keyword>
<dbReference type="STRING" id="1592317.DPF_2418"/>
<keyword evidence="1" id="KW-0175">Coiled coil</keyword>
<reference evidence="4" key="1">
    <citation type="submission" date="2016-06" db="EMBL/GenBank/DDBJ databases">
        <title>Draft genome sequence of Desulfoplanes formicivorans strain Pf12B.</title>
        <authorList>
            <person name="Watanabe M."/>
            <person name="Kojima H."/>
            <person name="Fukui M."/>
        </authorList>
    </citation>
    <scope>NUCLEOTIDE SEQUENCE [LARGE SCALE GENOMIC DNA]</scope>
    <source>
        <strain evidence="4">Pf12B</strain>
    </source>
</reference>
<evidence type="ECO:0000256" key="2">
    <source>
        <dbReference type="SAM" id="MobiDB-lite"/>
    </source>
</evidence>
<protein>
    <submittedName>
        <fullName evidence="3">Uncharacterized protein</fullName>
    </submittedName>
</protein>
<feature type="region of interest" description="Disordered" evidence="2">
    <location>
        <begin position="121"/>
        <end position="168"/>
    </location>
</feature>
<name>A0A194AHY2_9BACT</name>
<dbReference type="AlphaFoldDB" id="A0A194AHY2"/>
<feature type="coiled-coil region" evidence="1">
    <location>
        <begin position="6"/>
        <end position="41"/>
    </location>
</feature>
<comment type="caution">
    <text evidence="3">The sequence shown here is derived from an EMBL/GenBank/DDBJ whole genome shotgun (WGS) entry which is preliminary data.</text>
</comment>
<organism evidence="3 4">
    <name type="scientific">Desulfoplanes formicivorans</name>
    <dbReference type="NCBI Taxonomy" id="1592317"/>
    <lineage>
        <taxon>Bacteria</taxon>
        <taxon>Pseudomonadati</taxon>
        <taxon>Thermodesulfobacteriota</taxon>
        <taxon>Desulfovibrionia</taxon>
        <taxon>Desulfovibrionales</taxon>
        <taxon>Desulfoplanaceae</taxon>
        <taxon>Desulfoplanes</taxon>
    </lineage>
</organism>
<dbReference type="RefSeq" id="WP_069859938.1">
    <property type="nucleotide sequence ID" value="NZ_BDFE01000020.1"/>
</dbReference>
<feature type="compositionally biased region" description="Polar residues" evidence="2">
    <location>
        <begin position="159"/>
        <end position="168"/>
    </location>
</feature>
<evidence type="ECO:0000313" key="3">
    <source>
        <dbReference type="EMBL" id="GAU09687.1"/>
    </source>
</evidence>
<dbReference type="OrthoDB" id="5458493at2"/>
<gene>
    <name evidence="3" type="ORF">DPF_2418</name>
</gene>